<sequence length="656" mass="73698">MPAPLLGFRDRNEEGQASCNVRMLACGRATIRTIRHPLPALQDVTYRGSASVMTDVRRRTLLAEYATERHARTFASTPLSVHRCRRDGAMAKLPPPQINLRWDISPNSKLDCPFRMFMTPPRVAPRIRMHSSLHERRESRWRADWTYPPPVSSILNSMAMWGRNARRRAAPWGPQVLQKSLARYRRERFCKRGITRADVHTSYTSFLTASRHCDAGAYRRRRGDVDVLPRTSSRSASVHLRAPFDVLHLVETRRSCLCAITNPIVSSPRCSEFQTARRKDGTYRRPPSKPSTICLAAAVHGNVGQFFSAVDVRQPIAFVLDAGRSAIQRAMFLSTCSASIHPRLPASNAAICRLTFTPAPPLVVRSCPRANRALVIPRTSRREDRTYRRPASDVSTASPHPLLRDPRPSSTIDVGTDRRPTSNVAASDAMYDRAHARFARRGSEALLSRGRRMLRWEVMDVLETNESRRTYRAPASSVVEMQPYPTPSPFSSPHLSSSDVTPLRCVALDTSTPERECVREVLEVWKRTSDLSRTPGRKQRRGAADPMQPFSSFPALFTPSSSSGSTPLRCRDVSKSRERGLETSLRAGVRHVGSYVRYAYILDVDVLGVRGETLEIWHTHLSDVKPPQRSTPAPAPIHLLPAHAPPRRLRTCPSTK</sequence>
<evidence type="ECO:0000313" key="2">
    <source>
        <dbReference type="EMBL" id="KLO04524.1"/>
    </source>
</evidence>
<reference evidence="2 3" key="1">
    <citation type="submission" date="2015-04" db="EMBL/GenBank/DDBJ databases">
        <title>Complete genome sequence of Schizopora paradoxa KUC8140, a cosmopolitan wood degrader in East Asia.</title>
        <authorList>
            <consortium name="DOE Joint Genome Institute"/>
            <person name="Min B."/>
            <person name="Park H."/>
            <person name="Jang Y."/>
            <person name="Kim J.-J."/>
            <person name="Kim K.H."/>
            <person name="Pangilinan J."/>
            <person name="Lipzen A."/>
            <person name="Riley R."/>
            <person name="Grigoriev I.V."/>
            <person name="Spatafora J.W."/>
            <person name="Choi I.-G."/>
        </authorList>
    </citation>
    <scope>NUCLEOTIDE SEQUENCE [LARGE SCALE GENOMIC DNA]</scope>
    <source>
        <strain evidence="2 3">KUC8140</strain>
    </source>
</reference>
<feature type="region of interest" description="Disordered" evidence="1">
    <location>
        <begin position="378"/>
        <end position="428"/>
    </location>
</feature>
<protein>
    <submittedName>
        <fullName evidence="2">Uncharacterized protein</fullName>
    </submittedName>
</protein>
<accession>A0A0H2QYQ6</accession>
<dbReference type="InParanoid" id="A0A0H2QYQ6"/>
<name>A0A0H2QYQ6_9AGAM</name>
<keyword evidence="3" id="KW-1185">Reference proteome</keyword>
<proteinExistence type="predicted"/>
<feature type="compositionally biased region" description="Basic and acidic residues" evidence="1">
    <location>
        <begin position="569"/>
        <end position="581"/>
    </location>
</feature>
<feature type="region of interest" description="Disordered" evidence="1">
    <location>
        <begin position="530"/>
        <end position="581"/>
    </location>
</feature>
<dbReference type="Proteomes" id="UP000053477">
    <property type="component" value="Unassembled WGS sequence"/>
</dbReference>
<feature type="compositionally biased region" description="Basic and acidic residues" evidence="1">
    <location>
        <begin position="380"/>
        <end position="391"/>
    </location>
</feature>
<gene>
    <name evidence="2" type="ORF">SCHPADRAFT_947635</name>
</gene>
<evidence type="ECO:0000313" key="3">
    <source>
        <dbReference type="Proteomes" id="UP000053477"/>
    </source>
</evidence>
<organism evidence="2 3">
    <name type="scientific">Schizopora paradoxa</name>
    <dbReference type="NCBI Taxonomy" id="27342"/>
    <lineage>
        <taxon>Eukaryota</taxon>
        <taxon>Fungi</taxon>
        <taxon>Dikarya</taxon>
        <taxon>Basidiomycota</taxon>
        <taxon>Agaricomycotina</taxon>
        <taxon>Agaricomycetes</taxon>
        <taxon>Hymenochaetales</taxon>
        <taxon>Schizoporaceae</taxon>
        <taxon>Schizopora</taxon>
    </lineage>
</organism>
<dbReference type="EMBL" id="KQ086512">
    <property type="protein sequence ID" value="KLO04524.1"/>
    <property type="molecule type" value="Genomic_DNA"/>
</dbReference>
<evidence type="ECO:0000256" key="1">
    <source>
        <dbReference type="SAM" id="MobiDB-lite"/>
    </source>
</evidence>
<dbReference type="AlphaFoldDB" id="A0A0H2QYQ6"/>